<proteinExistence type="predicted"/>
<dbReference type="EMBL" id="MN740078">
    <property type="protein sequence ID" value="QHT86907.1"/>
    <property type="molecule type" value="Genomic_DNA"/>
</dbReference>
<accession>A0A6C0I3F4</accession>
<sequence length="482" mass="54715">MSSEFCLSTSNEKIWKFFKERHPGLNFEEFIFLFIDLVEKLTENVSASLNTTMFMSLFENVKQLQTQVDNISRLQTDNNSHLALKLSEFKREYIEDVKLILSTNVSDKIAPLIREQNGILMDKTNLLLNDILPKSNDQLSKQLSISIKDMQKTIVDDTHKFLSNSSISPQSLQEFVNNLDSKLSSSLLSSQALYTAAEKRLDTSIREIKASSDANLGVIKELSSSNQQISSSLTSSVSEMLKKMENSSSKGKISENILFGALHSLYPCAQIDSVGTTKETGDIMLCRKDKPRILVENKNWDKNVVQEEVKKFLHDVETQNCCGLFLAQNYGIANKEDFEINIHNGNVLVYVHKANNDPDKIKVAVSIIDHLKSRLDQIDDKSEVDVDVISKERLDNINQEYIAFANQKLAMIKYVKDFQTKLVKMIDDVRMPSLEEHLNTRYATSSSKFTCQYCDTFQAKNQQALSAHHRGCAKKKLIDPDL</sequence>
<name>A0A6C0I3F4_9ZZZZ</name>
<reference evidence="1" key="1">
    <citation type="journal article" date="2020" name="Nature">
        <title>Giant virus diversity and host interactions through global metagenomics.</title>
        <authorList>
            <person name="Schulz F."/>
            <person name="Roux S."/>
            <person name="Paez-Espino D."/>
            <person name="Jungbluth S."/>
            <person name="Walsh D.A."/>
            <person name="Denef V.J."/>
            <person name="McMahon K.D."/>
            <person name="Konstantinidis K.T."/>
            <person name="Eloe-Fadrosh E.A."/>
            <person name="Kyrpides N.C."/>
            <person name="Woyke T."/>
        </authorList>
    </citation>
    <scope>NUCLEOTIDE SEQUENCE</scope>
    <source>
        <strain evidence="1">GVMAG-M-3300023184-18</strain>
    </source>
</reference>
<evidence type="ECO:0000313" key="1">
    <source>
        <dbReference type="EMBL" id="QHT86907.1"/>
    </source>
</evidence>
<evidence type="ECO:0008006" key="2">
    <source>
        <dbReference type="Google" id="ProtNLM"/>
    </source>
</evidence>
<protein>
    <recommendedName>
        <fullName evidence="2">Restriction endonuclease type IV Mrr domain-containing protein</fullName>
    </recommendedName>
</protein>
<organism evidence="1">
    <name type="scientific">viral metagenome</name>
    <dbReference type="NCBI Taxonomy" id="1070528"/>
    <lineage>
        <taxon>unclassified sequences</taxon>
        <taxon>metagenomes</taxon>
        <taxon>organismal metagenomes</taxon>
    </lineage>
</organism>
<dbReference type="AlphaFoldDB" id="A0A6C0I3F4"/>